<evidence type="ECO:0000256" key="2">
    <source>
        <dbReference type="ARBA" id="ARBA00023125"/>
    </source>
</evidence>
<dbReference type="SUPFAM" id="SSF46785">
    <property type="entry name" value="Winged helix' DNA-binding domain"/>
    <property type="match status" value="1"/>
</dbReference>
<name>A0ABP4JFB2_9ACTN</name>
<evidence type="ECO:0000256" key="3">
    <source>
        <dbReference type="ARBA" id="ARBA00023163"/>
    </source>
</evidence>
<reference evidence="6" key="1">
    <citation type="journal article" date="2019" name="Int. J. Syst. Evol. Microbiol.">
        <title>The Global Catalogue of Microorganisms (GCM) 10K type strain sequencing project: providing services to taxonomists for standard genome sequencing and annotation.</title>
        <authorList>
            <consortium name="The Broad Institute Genomics Platform"/>
            <consortium name="The Broad Institute Genome Sequencing Center for Infectious Disease"/>
            <person name="Wu L."/>
            <person name="Ma J."/>
        </authorList>
    </citation>
    <scope>NUCLEOTIDE SEQUENCE [LARGE SCALE GENOMIC DNA]</scope>
    <source>
        <strain evidence="6">JCM 11756</strain>
    </source>
</reference>
<dbReference type="Proteomes" id="UP001500973">
    <property type="component" value="Unassembled WGS sequence"/>
</dbReference>
<evidence type="ECO:0000313" key="6">
    <source>
        <dbReference type="Proteomes" id="UP001500973"/>
    </source>
</evidence>
<keyword evidence="1" id="KW-0805">Transcription regulation</keyword>
<dbReference type="SMART" id="SM00418">
    <property type="entry name" value="HTH_ARSR"/>
    <property type="match status" value="1"/>
</dbReference>
<dbReference type="EMBL" id="BAAAIZ010000021">
    <property type="protein sequence ID" value="GAA1420115.1"/>
    <property type="molecule type" value="Genomic_DNA"/>
</dbReference>
<proteinExistence type="predicted"/>
<keyword evidence="3" id="KW-0804">Transcription</keyword>
<keyword evidence="6" id="KW-1185">Reference proteome</keyword>
<dbReference type="InterPro" id="IPR001845">
    <property type="entry name" value="HTH_ArsR_DNA-bd_dom"/>
</dbReference>
<dbReference type="InterPro" id="IPR036388">
    <property type="entry name" value="WH-like_DNA-bd_sf"/>
</dbReference>
<gene>
    <name evidence="5" type="ORF">GCM10009601_18000</name>
</gene>
<feature type="domain" description="HTH arsR-type" evidence="4">
    <location>
        <begin position="7"/>
        <end position="102"/>
    </location>
</feature>
<sequence>MTVEGPGEKDARAEVDDMLKAPVDTTRMHILAWLREPGLAGTGATAEAVATRFGLTHPVALTHLRLLTAIGLLRATPIGGRVYYRRDEVRIADVARHFEKGW</sequence>
<evidence type="ECO:0000256" key="1">
    <source>
        <dbReference type="ARBA" id="ARBA00023015"/>
    </source>
</evidence>
<keyword evidence="2" id="KW-0238">DNA-binding</keyword>
<dbReference type="PANTHER" id="PTHR33154:SF32">
    <property type="entry name" value="TRANSCRIPTIONAL REGULATORY PROTEIN"/>
    <property type="match status" value="1"/>
</dbReference>
<dbReference type="Gene3D" id="1.10.10.10">
    <property type="entry name" value="Winged helix-like DNA-binding domain superfamily/Winged helix DNA-binding domain"/>
    <property type="match status" value="1"/>
</dbReference>
<dbReference type="InterPro" id="IPR011991">
    <property type="entry name" value="ArsR-like_HTH"/>
</dbReference>
<dbReference type="RefSeq" id="WP_425580658.1">
    <property type="nucleotide sequence ID" value="NZ_BAAAIZ010000021.1"/>
</dbReference>
<evidence type="ECO:0000313" key="5">
    <source>
        <dbReference type="EMBL" id="GAA1420115.1"/>
    </source>
</evidence>
<protein>
    <submittedName>
        <fullName evidence="5">Helix-turn-helix domain-containing protein</fullName>
    </submittedName>
</protein>
<dbReference type="InterPro" id="IPR051081">
    <property type="entry name" value="HTH_MetalResp_TranReg"/>
</dbReference>
<organism evidence="5 6">
    <name type="scientific">Streptomyces thermospinosisporus</name>
    <dbReference type="NCBI Taxonomy" id="161482"/>
    <lineage>
        <taxon>Bacteria</taxon>
        <taxon>Bacillati</taxon>
        <taxon>Actinomycetota</taxon>
        <taxon>Actinomycetes</taxon>
        <taxon>Kitasatosporales</taxon>
        <taxon>Streptomycetaceae</taxon>
        <taxon>Streptomyces</taxon>
    </lineage>
</organism>
<dbReference type="CDD" id="cd00090">
    <property type="entry name" value="HTH_ARSR"/>
    <property type="match status" value="1"/>
</dbReference>
<comment type="caution">
    <text evidence="5">The sequence shown here is derived from an EMBL/GenBank/DDBJ whole genome shotgun (WGS) entry which is preliminary data.</text>
</comment>
<dbReference type="PANTHER" id="PTHR33154">
    <property type="entry name" value="TRANSCRIPTIONAL REGULATOR, ARSR FAMILY"/>
    <property type="match status" value="1"/>
</dbReference>
<dbReference type="PROSITE" id="PS50987">
    <property type="entry name" value="HTH_ARSR_2"/>
    <property type="match status" value="1"/>
</dbReference>
<accession>A0ABP4JFB2</accession>
<dbReference type="InterPro" id="IPR036390">
    <property type="entry name" value="WH_DNA-bd_sf"/>
</dbReference>
<evidence type="ECO:0000259" key="4">
    <source>
        <dbReference type="PROSITE" id="PS50987"/>
    </source>
</evidence>